<sequence>MRNPIKQAAIVLVLAIAVSGCTFFGDTLKEVAEDQRNIDQGGKELADALIESWEFRSAMLREALAGVPDSQEWMIDQIREIDDFILNLPKNEGGRPDLTKLTDAQRGRMLVLMGRITGKFFRRAIREFAPQALRELAPFLALLGI</sequence>
<accession>A0A0F9WAA2</accession>
<comment type="caution">
    <text evidence="1">The sequence shown here is derived from an EMBL/GenBank/DDBJ whole genome shotgun (WGS) entry which is preliminary data.</text>
</comment>
<organism evidence="1">
    <name type="scientific">marine sediment metagenome</name>
    <dbReference type="NCBI Taxonomy" id="412755"/>
    <lineage>
        <taxon>unclassified sequences</taxon>
        <taxon>metagenomes</taxon>
        <taxon>ecological metagenomes</taxon>
    </lineage>
</organism>
<proteinExistence type="predicted"/>
<dbReference type="PROSITE" id="PS51257">
    <property type="entry name" value="PROKAR_LIPOPROTEIN"/>
    <property type="match status" value="1"/>
</dbReference>
<gene>
    <name evidence="1" type="ORF">LCGC14_0384320</name>
</gene>
<reference evidence="1" key="1">
    <citation type="journal article" date="2015" name="Nature">
        <title>Complex archaea that bridge the gap between prokaryotes and eukaryotes.</title>
        <authorList>
            <person name="Spang A."/>
            <person name="Saw J.H."/>
            <person name="Jorgensen S.L."/>
            <person name="Zaremba-Niedzwiedzka K."/>
            <person name="Martijn J."/>
            <person name="Lind A.E."/>
            <person name="van Eijk R."/>
            <person name="Schleper C."/>
            <person name="Guy L."/>
            <person name="Ettema T.J."/>
        </authorList>
    </citation>
    <scope>NUCLEOTIDE SEQUENCE</scope>
</reference>
<evidence type="ECO:0000313" key="1">
    <source>
        <dbReference type="EMBL" id="KKN75058.1"/>
    </source>
</evidence>
<dbReference type="EMBL" id="LAZR01000316">
    <property type="protein sequence ID" value="KKN75058.1"/>
    <property type="molecule type" value="Genomic_DNA"/>
</dbReference>
<name>A0A0F9WAA2_9ZZZZ</name>
<protein>
    <submittedName>
        <fullName evidence="1">Uncharacterized protein</fullName>
    </submittedName>
</protein>
<dbReference type="AlphaFoldDB" id="A0A0F9WAA2"/>